<reference evidence="1" key="1">
    <citation type="submission" date="2022-07" db="EMBL/GenBank/DDBJ databases">
        <title>Phylogenomic reconstructions and comparative analyses of Kickxellomycotina fungi.</title>
        <authorList>
            <person name="Reynolds N.K."/>
            <person name="Stajich J.E."/>
            <person name="Barry K."/>
            <person name="Grigoriev I.V."/>
            <person name="Crous P."/>
            <person name="Smith M.E."/>
        </authorList>
    </citation>
    <scope>NUCLEOTIDE SEQUENCE</scope>
    <source>
        <strain evidence="1">BCRC 34780</strain>
    </source>
</reference>
<gene>
    <name evidence="1" type="ORF">H4R21_007147</name>
</gene>
<name>A0ACC1KCM7_9FUNG</name>
<protein>
    <submittedName>
        <fullName evidence="1">Uncharacterized protein</fullName>
    </submittedName>
</protein>
<keyword evidence="2" id="KW-1185">Reference proteome</keyword>
<dbReference type="Proteomes" id="UP001140087">
    <property type="component" value="Unassembled WGS sequence"/>
</dbReference>
<organism evidence="1 2">
    <name type="scientific">Coemansia helicoidea</name>
    <dbReference type="NCBI Taxonomy" id="1286919"/>
    <lineage>
        <taxon>Eukaryota</taxon>
        <taxon>Fungi</taxon>
        <taxon>Fungi incertae sedis</taxon>
        <taxon>Zoopagomycota</taxon>
        <taxon>Kickxellomycotina</taxon>
        <taxon>Kickxellomycetes</taxon>
        <taxon>Kickxellales</taxon>
        <taxon>Kickxellaceae</taxon>
        <taxon>Coemansia</taxon>
    </lineage>
</organism>
<accession>A0ACC1KCM7</accession>
<evidence type="ECO:0000313" key="1">
    <source>
        <dbReference type="EMBL" id="KAJ2786934.1"/>
    </source>
</evidence>
<proteinExistence type="predicted"/>
<dbReference type="EMBL" id="JANBUN010004243">
    <property type="protein sequence ID" value="KAJ2786934.1"/>
    <property type="molecule type" value="Genomic_DNA"/>
</dbReference>
<evidence type="ECO:0000313" key="2">
    <source>
        <dbReference type="Proteomes" id="UP001140087"/>
    </source>
</evidence>
<sequence length="286" mass="30849">MDTLPSPPDPPGDADSDYDASSADVRPRAHTGAGHVHYHQHYHYHYHYQARPGQAQGRRQPPSAAPPPYPGGDAQCEAGLDVDLEQDPLTLWHSANAGADGDAAGGAGANSAWMAEILNAHGVGQEWAAVPASEQRWSRRHATLTSSLAPDDDDNDEFSRYNPHWDDMITFRESRVRVPRERAWSAASDATSLAAAAAAAGAAQGRRRLLAMATNTVGRTACLTVLPAAAAVAWCAVPLKTDVIVDASGAREERLNFWFFLLFYYGVYNAVALALVAQIFRVYSLT</sequence>
<comment type="caution">
    <text evidence="1">The sequence shown here is derived from an EMBL/GenBank/DDBJ whole genome shotgun (WGS) entry which is preliminary data.</text>
</comment>
<feature type="non-terminal residue" evidence="1">
    <location>
        <position position="286"/>
    </location>
</feature>